<dbReference type="Proteomes" id="UP000027850">
    <property type="component" value="Unassembled WGS sequence"/>
</dbReference>
<keyword evidence="1" id="KW-0472">Membrane</keyword>
<reference evidence="2 3" key="1">
    <citation type="submission" date="2014-04" db="EMBL/GenBank/DDBJ databases">
        <authorList>
            <person name="Sears C."/>
            <person name="Carroll K."/>
            <person name="Sack B.R."/>
            <person name="Qadri F."/>
            <person name="Myers L.L."/>
            <person name="Chung G.-T."/>
            <person name="Escheverria P."/>
            <person name="Fraser C.M."/>
            <person name="Sadzewicz L."/>
            <person name="Shefchek K.A."/>
            <person name="Tallon L."/>
            <person name="Das S.P."/>
            <person name="Daugherty S."/>
            <person name="Mongodin E.F."/>
        </authorList>
    </citation>
    <scope>NUCLEOTIDE SEQUENCE [LARGE SCALE GENOMIC DNA]</scope>
    <source>
        <strain evidence="2 3">3776 D15 i</strain>
    </source>
</reference>
<proteinExistence type="predicted"/>
<protein>
    <recommendedName>
        <fullName evidence="4">ABC transporter permease</fullName>
    </recommendedName>
</protein>
<comment type="caution">
    <text evidence="2">The sequence shown here is derived from an EMBL/GenBank/DDBJ whole genome shotgun (WGS) entry which is preliminary data.</text>
</comment>
<keyword evidence="1" id="KW-1133">Transmembrane helix</keyword>
<feature type="transmembrane region" description="Helical" evidence="1">
    <location>
        <begin position="24"/>
        <end position="40"/>
    </location>
</feature>
<evidence type="ECO:0000313" key="3">
    <source>
        <dbReference type="Proteomes" id="UP000027850"/>
    </source>
</evidence>
<organism evidence="2 3">
    <name type="scientific">Parabacteroides distasonis str. 3776 D15 i</name>
    <dbReference type="NCBI Taxonomy" id="1339342"/>
    <lineage>
        <taxon>Bacteria</taxon>
        <taxon>Pseudomonadati</taxon>
        <taxon>Bacteroidota</taxon>
        <taxon>Bacteroidia</taxon>
        <taxon>Bacteroidales</taxon>
        <taxon>Tannerellaceae</taxon>
        <taxon>Parabacteroides</taxon>
    </lineage>
</organism>
<evidence type="ECO:0000256" key="1">
    <source>
        <dbReference type="SAM" id="Phobius"/>
    </source>
</evidence>
<evidence type="ECO:0000313" key="2">
    <source>
        <dbReference type="EMBL" id="KDS36789.1"/>
    </source>
</evidence>
<gene>
    <name evidence="2" type="ORF">M091_1146</name>
</gene>
<dbReference type="EMBL" id="JNHK01000089">
    <property type="protein sequence ID" value="KDS36789.1"/>
    <property type="molecule type" value="Genomic_DNA"/>
</dbReference>
<evidence type="ECO:0008006" key="4">
    <source>
        <dbReference type="Google" id="ProtNLM"/>
    </source>
</evidence>
<accession>A0AB34L9W3</accession>
<name>A0AB34L9W3_PARDI</name>
<sequence>MSGAFLPWVYSRRLLFIMDNPNKFFIRTCLVLSILINFAAKIKKDLDRRVTYGSK</sequence>
<dbReference type="AlphaFoldDB" id="A0AB34L9W3"/>
<keyword evidence="1" id="KW-0812">Transmembrane</keyword>